<feature type="domain" description="Nucleoporin POM152 immunoglobulin-like" evidence="1">
    <location>
        <begin position="517"/>
        <end position="627"/>
    </location>
</feature>
<dbReference type="Pfam" id="PF24097">
    <property type="entry name" value="TMD_POM152"/>
    <property type="match status" value="1"/>
</dbReference>
<evidence type="ECO:0008006" key="8">
    <source>
        <dbReference type="Google" id="ProtNLM"/>
    </source>
</evidence>
<feature type="domain" description="Nucleoporin POM152 immunoglobulin-like" evidence="1">
    <location>
        <begin position="846"/>
        <end position="929"/>
    </location>
</feature>
<organism evidence="6 7">
    <name type="scientific">Mucor saturninus</name>
    <dbReference type="NCBI Taxonomy" id="64648"/>
    <lineage>
        <taxon>Eukaryota</taxon>
        <taxon>Fungi</taxon>
        <taxon>Fungi incertae sedis</taxon>
        <taxon>Mucoromycota</taxon>
        <taxon>Mucoromycotina</taxon>
        <taxon>Mucoromycetes</taxon>
        <taxon>Mucorales</taxon>
        <taxon>Mucorineae</taxon>
        <taxon>Mucoraceae</taxon>
        <taxon>Mucor</taxon>
    </lineage>
</organism>
<dbReference type="Pfam" id="PF23664">
    <property type="entry name" value="Ig_Pom152"/>
    <property type="match status" value="2"/>
</dbReference>
<accession>A0A8H7V0P4</accession>
<proteinExistence type="predicted"/>
<feature type="domain" description="Nucleoporin POM152 ninth Ig-like" evidence="5">
    <location>
        <begin position="1043"/>
        <end position="1121"/>
    </location>
</feature>
<evidence type="ECO:0000313" key="6">
    <source>
        <dbReference type="EMBL" id="KAG2197289.1"/>
    </source>
</evidence>
<feature type="domain" description="Nucleoporin POM152 first Ig-like" evidence="4">
    <location>
        <begin position="183"/>
        <end position="289"/>
    </location>
</feature>
<dbReference type="GO" id="GO:0017056">
    <property type="term" value="F:structural constituent of nuclear pore"/>
    <property type="evidence" value="ECO:0007669"/>
    <property type="project" value="InterPro"/>
</dbReference>
<dbReference type="EMBL" id="JAEPRD010000131">
    <property type="protein sequence ID" value="KAG2197289.1"/>
    <property type="molecule type" value="Genomic_DNA"/>
</dbReference>
<feature type="domain" description="Nucleoporin POM152 N-terminal transmembrane" evidence="2">
    <location>
        <begin position="25"/>
        <end position="109"/>
    </location>
</feature>
<dbReference type="InterPro" id="IPR056544">
    <property type="entry name" value="Ig_POM152"/>
</dbReference>
<comment type="caution">
    <text evidence="6">The sequence shown here is derived from an EMBL/GenBank/DDBJ whole genome shotgun (WGS) entry which is preliminary data.</text>
</comment>
<evidence type="ECO:0000313" key="7">
    <source>
        <dbReference type="Proteomes" id="UP000603453"/>
    </source>
</evidence>
<dbReference type="Pfam" id="PF24527">
    <property type="entry name" value="Ig-like_Pom152_9"/>
    <property type="match status" value="1"/>
</dbReference>
<evidence type="ECO:0000259" key="2">
    <source>
        <dbReference type="Pfam" id="PF24097"/>
    </source>
</evidence>
<dbReference type="Proteomes" id="UP000603453">
    <property type="component" value="Unassembled WGS sequence"/>
</dbReference>
<dbReference type="InterPro" id="IPR056542">
    <property type="entry name" value="Ig-like_POM152_1st"/>
</dbReference>
<evidence type="ECO:0000259" key="4">
    <source>
        <dbReference type="Pfam" id="PF24519"/>
    </source>
</evidence>
<dbReference type="InterPro" id="IPR056543">
    <property type="entry name" value="Ig-like_POM152_9th"/>
</dbReference>
<dbReference type="OrthoDB" id="5529162at2759"/>
<reference evidence="6" key="1">
    <citation type="submission" date="2020-12" db="EMBL/GenBank/DDBJ databases">
        <title>Metabolic potential, ecology and presence of endohyphal bacteria is reflected in genomic diversity of Mucoromycotina.</title>
        <authorList>
            <person name="Muszewska A."/>
            <person name="Okrasinska A."/>
            <person name="Steczkiewicz K."/>
            <person name="Drgas O."/>
            <person name="Orlowska M."/>
            <person name="Perlinska-Lenart U."/>
            <person name="Aleksandrzak-Piekarczyk T."/>
            <person name="Szatraj K."/>
            <person name="Zielenkiewicz U."/>
            <person name="Pilsyk S."/>
            <person name="Malc E."/>
            <person name="Mieczkowski P."/>
            <person name="Kruszewska J.S."/>
            <person name="Biernat P."/>
            <person name="Pawlowska J."/>
        </authorList>
    </citation>
    <scope>NUCLEOTIDE SEQUENCE</scope>
    <source>
        <strain evidence="6">WA0000017839</strain>
    </source>
</reference>
<protein>
    <recommendedName>
        <fullName evidence="8">Nucleoporin Pom152</fullName>
    </recommendedName>
</protein>
<dbReference type="InterPro" id="IPR056540">
    <property type="entry name" value="TMD_POM152"/>
</dbReference>
<dbReference type="PANTHER" id="PTHR28206">
    <property type="entry name" value="NUCLEOPORIN POM152"/>
    <property type="match status" value="1"/>
</dbReference>
<name>A0A8H7V0P4_9FUNG</name>
<dbReference type="PANTHER" id="PTHR28206:SF1">
    <property type="entry name" value="NUCLEOPORIN POM152"/>
    <property type="match status" value="1"/>
</dbReference>
<gene>
    <name evidence="6" type="ORF">INT47_010995</name>
</gene>
<feature type="domain" description="Nucleoporin POM152 Ig-like" evidence="3">
    <location>
        <begin position="720"/>
        <end position="806"/>
    </location>
</feature>
<dbReference type="GO" id="GO:0070762">
    <property type="term" value="C:nuclear pore transmembrane ring"/>
    <property type="evidence" value="ECO:0007669"/>
    <property type="project" value="TreeGrafter"/>
</dbReference>
<evidence type="ECO:0000259" key="5">
    <source>
        <dbReference type="Pfam" id="PF24527"/>
    </source>
</evidence>
<evidence type="ECO:0000259" key="1">
    <source>
        <dbReference type="Pfam" id="PF23664"/>
    </source>
</evidence>
<dbReference type="AlphaFoldDB" id="A0A8H7V0P4"/>
<feature type="domain" description="Nucleoporin POM152 Ig-like" evidence="3">
    <location>
        <begin position="426"/>
        <end position="513"/>
    </location>
</feature>
<sequence length="1219" mass="137198">MPTEQSNGIPAAHRRALIPPSRMEFHNQRLYAISIFVLLQAWKLADLLLVHSATYPEQHQGTLLKWCLIDATYFVALHVAKIPWLQFPFWKTCFFMVLFPLLNSFFFAGSSVSHSFIIHTPCANSILLLKAGLTALFMNGLYNNSLGKLTSVSKGKLINADAVVYNTSHIMGQHTVRLLPYGTAKLNPHDETYCLPSAEFGKKEIHIPIVLNNTIPHTISLSHYELETKTTSVKKYSGSDIQRVTEIGNPHPGLEYYFIRIRKPGVYKLKNIISQDGVDVRLYNRQVFVFTCPYAHFKPLDSVNYCTGDQKTLDIQVMGVPPLKIEYKKRFNHGSQETVWKLNRIQPDGFDSPLQHIESVDTASLNANNADENYDWAAVHHMNVPINLTLDTASDGEYKLARVIDGAGNVLDLSDESSQRFIVHGRPTAKFHCSPTYPVNLLIGETSTQLPLILQGTGPFHLEYNHNSDESHLRRAKLNTGEKSISVNQPGEYNLISVRDQFCEGKVLFPAACQVVQPELPSVKVNATAIPSTCAGDTEVGMKFIAEFVGTPPYVIEYLITKKEGRHKSIVERKRETIDRSRHIFSYMPNASGEYTYEFTSLDDLHYKKRPTHVPSINQFVHPQPDAKFSSMGRSTVRTCLGEDISVDVDLRGTAPFVLFWTFKNEVYSDQVEGNKYTIKLPPFEQAGNHIVSLVKIQDGNDCLKDLESRDFTINVRRDRPTAFFNTGGEAVRNVQMTEGSTTRLPIGLTGEGPWSVTYRNVEAGDKSIKTERFNDPNASIQVRSTGHYELISVEDAICKGDVFKPQYLVELLDKPTISVDKEEVIELAPGVYERPAVCQGVSDGLGIELRGLGPFFFSYKESHSASGHRDFRLLGHEEITSSNSRMRLPLKTREAGKYRYVIDQLSDQRYTTPIKIKDLQIEQRVHATPTVQFTKDSRKERSVCVGDALDSEDMKPLVLEFTGVAPFSVELGIRLQTETSGHIIKLHDIMTKKYKLSVHEELVKSGIYSVNILSVNDANNCGTKVIYSDETSVTIKALDNAKITPSELCSDVCVGDSIDFGLHGVGPFTVKYVFNDKITTMTSKTSKLSLFADKPGNITILSVGDQRNQCRSFPKEMTRIIHEVPSSFVSGGKEIIENIHEGDMVQAVVDLVGTPPFNFEWRRRRLIWDTANKRHYKGEVLERHTVYNVAEHRYFINTSVEGIIEIVSVKDKYCQYPI</sequence>
<keyword evidence="7" id="KW-1185">Reference proteome</keyword>
<dbReference type="Pfam" id="PF24312">
    <property type="entry name" value="Ig-like_POM152"/>
    <property type="match status" value="2"/>
</dbReference>
<evidence type="ECO:0000259" key="3">
    <source>
        <dbReference type="Pfam" id="PF24312"/>
    </source>
</evidence>
<dbReference type="GO" id="GO:0006606">
    <property type="term" value="P:protein import into nucleus"/>
    <property type="evidence" value="ECO:0007669"/>
    <property type="project" value="TreeGrafter"/>
</dbReference>
<dbReference type="InterPro" id="IPR037701">
    <property type="entry name" value="Pom152"/>
</dbReference>
<dbReference type="Pfam" id="PF24519">
    <property type="entry name" value="Ig-like_Pom152_1"/>
    <property type="match status" value="1"/>
</dbReference>
<dbReference type="GO" id="GO:0006999">
    <property type="term" value="P:nuclear pore organization"/>
    <property type="evidence" value="ECO:0007669"/>
    <property type="project" value="TreeGrafter"/>
</dbReference>
<dbReference type="InterPro" id="IPR056541">
    <property type="entry name" value="Ig-like_POM152"/>
</dbReference>